<evidence type="ECO:0000313" key="2">
    <source>
        <dbReference type="Proteomes" id="UP000191448"/>
    </source>
</evidence>
<dbReference type="Proteomes" id="UP000191448">
    <property type="component" value="Unassembled WGS sequence"/>
</dbReference>
<dbReference type="CDD" id="cd16018">
    <property type="entry name" value="Enpp"/>
    <property type="match status" value="1"/>
</dbReference>
<dbReference type="RefSeq" id="WP_242945633.1">
    <property type="nucleotide sequence ID" value="NZ_LTAY01000048.1"/>
</dbReference>
<evidence type="ECO:0000313" key="1">
    <source>
        <dbReference type="EMBL" id="OPX47394.1"/>
    </source>
</evidence>
<proteinExistence type="predicted"/>
<organism evidence="1 2">
    <name type="scientific">Clostridium thermobutyricum DSM 4928</name>
    <dbReference type="NCBI Taxonomy" id="1121339"/>
    <lineage>
        <taxon>Bacteria</taxon>
        <taxon>Bacillati</taxon>
        <taxon>Bacillota</taxon>
        <taxon>Clostridia</taxon>
        <taxon>Eubacteriales</taxon>
        <taxon>Clostridiaceae</taxon>
        <taxon>Clostridium</taxon>
    </lineage>
</organism>
<gene>
    <name evidence="1" type="ORF">CLTHE_19570</name>
</gene>
<reference evidence="1 2" key="1">
    <citation type="submission" date="2016-02" db="EMBL/GenBank/DDBJ databases">
        <title>Genome sequence of Clostridium thermobutyricum DSM 4928.</title>
        <authorList>
            <person name="Poehlein A."/>
            <person name="Daniel R."/>
        </authorList>
    </citation>
    <scope>NUCLEOTIDE SEQUENCE [LARGE SCALE GENOMIC DNA]</scope>
    <source>
        <strain evidence="1 2">DSM 4928</strain>
    </source>
</reference>
<dbReference type="SUPFAM" id="SSF53649">
    <property type="entry name" value="Alkaline phosphatase-like"/>
    <property type="match status" value="1"/>
</dbReference>
<comment type="caution">
    <text evidence="1">The sequence shown here is derived from an EMBL/GenBank/DDBJ whole genome shotgun (WGS) entry which is preliminary data.</text>
</comment>
<accession>A0A1V4SVY6</accession>
<dbReference type="PANTHER" id="PTHR10151">
    <property type="entry name" value="ECTONUCLEOTIDE PYROPHOSPHATASE/PHOSPHODIESTERASE"/>
    <property type="match status" value="1"/>
</dbReference>
<protein>
    <submittedName>
        <fullName evidence="1">Type I phosphodiesterase / nucleotide pyrophosphatase</fullName>
    </submittedName>
</protein>
<dbReference type="Pfam" id="PF01663">
    <property type="entry name" value="Phosphodiest"/>
    <property type="match status" value="1"/>
</dbReference>
<name>A0A1V4SVY6_9CLOT</name>
<dbReference type="PANTHER" id="PTHR10151:SF120">
    <property type="entry name" value="BIS(5'-ADENOSYL)-TRIPHOSPHATASE"/>
    <property type="match status" value="1"/>
</dbReference>
<dbReference type="GO" id="GO:0016787">
    <property type="term" value="F:hydrolase activity"/>
    <property type="evidence" value="ECO:0007669"/>
    <property type="project" value="UniProtKB-ARBA"/>
</dbReference>
<dbReference type="EMBL" id="LTAY01000048">
    <property type="protein sequence ID" value="OPX47394.1"/>
    <property type="molecule type" value="Genomic_DNA"/>
</dbReference>
<dbReference type="Gene3D" id="3.40.720.10">
    <property type="entry name" value="Alkaline Phosphatase, subunit A"/>
    <property type="match status" value="1"/>
</dbReference>
<dbReference type="InterPro" id="IPR017850">
    <property type="entry name" value="Alkaline_phosphatase_core_sf"/>
</dbReference>
<dbReference type="InterPro" id="IPR002591">
    <property type="entry name" value="Phosphodiest/P_Trfase"/>
</dbReference>
<sequence length="423" mass="48696">MRKKFIILSFDAVGNKDFINLIKLPNFKELKENSSYSNNVESVYPSLTYPAHTSIATGKLPINHGIINNILIQPERKNPDWFWYKNQINGSTIYDIAKEKGLKTCTLLWPVTGKSKSIDLNLPEIFPNRKWQNQIMVSALNGSPLFQAKIEKLYGHLRKGYEQPYLDNFTFNTLMYVLKNDLADFIMVHFTDTDTHKHIFGTKSNHISQSLKRHDKRLGEIISFLKENNIYDSSTLIALGDHSFKDAEYVIKLNNLFLKNNLIKLNSKNIITEYDAYLNFCDGSAYVYVKNKHKVKMVYDLIYNFSKENNNCIKNILSSEEAKKLGASDKCTFMLEANDNYYFINDYLGNTIEKTKGNHDIANHGYNPKDYNYKTVFFCKAPNVKKNFDIGPIRLIDEGATIFNMLGKVPSNIDGNILNSIFI</sequence>
<dbReference type="AlphaFoldDB" id="A0A1V4SVY6"/>